<accession>A0A371E209</accession>
<sequence>ILRDHFQGILRLLQENYISKVLDRFGLKDSKLGNTLIAKGDKFSLKQCPNNDLKRNKMQKIPYASIMFTLVPDIAFVVGVLGKYLSDPEMQHWKIVKRVMRLEIIGYFDSDLLDLKIANALRLNTSTCWLEEHAG</sequence>
<reference evidence="1" key="1">
    <citation type="submission" date="2018-05" db="EMBL/GenBank/DDBJ databases">
        <title>Draft genome of Mucuna pruriens seed.</title>
        <authorList>
            <person name="Nnadi N.E."/>
            <person name="Vos R."/>
            <person name="Hasami M.H."/>
            <person name="Devisetty U.K."/>
            <person name="Aguiy J.C."/>
        </authorList>
    </citation>
    <scope>NUCLEOTIDE SEQUENCE [LARGE SCALE GENOMIC DNA]</scope>
    <source>
        <strain evidence="1">JCA_2017</strain>
    </source>
</reference>
<evidence type="ECO:0000313" key="1">
    <source>
        <dbReference type="EMBL" id="RDX59577.1"/>
    </source>
</evidence>
<protein>
    <recommendedName>
        <fullName evidence="3">Retrovirus-related Pol polyprotein from transposon TNT 1-94</fullName>
    </recommendedName>
</protein>
<comment type="caution">
    <text evidence="1">The sequence shown here is derived from an EMBL/GenBank/DDBJ whole genome shotgun (WGS) entry which is preliminary data.</text>
</comment>
<evidence type="ECO:0000313" key="2">
    <source>
        <dbReference type="Proteomes" id="UP000257109"/>
    </source>
</evidence>
<gene>
    <name evidence="1" type="ORF">CR513_61848</name>
</gene>
<organism evidence="1 2">
    <name type="scientific">Mucuna pruriens</name>
    <name type="common">Velvet bean</name>
    <name type="synonym">Dolichos pruriens</name>
    <dbReference type="NCBI Taxonomy" id="157652"/>
    <lineage>
        <taxon>Eukaryota</taxon>
        <taxon>Viridiplantae</taxon>
        <taxon>Streptophyta</taxon>
        <taxon>Embryophyta</taxon>
        <taxon>Tracheophyta</taxon>
        <taxon>Spermatophyta</taxon>
        <taxon>Magnoliopsida</taxon>
        <taxon>eudicotyledons</taxon>
        <taxon>Gunneridae</taxon>
        <taxon>Pentapetalae</taxon>
        <taxon>rosids</taxon>
        <taxon>fabids</taxon>
        <taxon>Fabales</taxon>
        <taxon>Fabaceae</taxon>
        <taxon>Papilionoideae</taxon>
        <taxon>50 kb inversion clade</taxon>
        <taxon>NPAAA clade</taxon>
        <taxon>indigoferoid/millettioid clade</taxon>
        <taxon>Phaseoleae</taxon>
        <taxon>Mucuna</taxon>
    </lineage>
</organism>
<dbReference type="OrthoDB" id="1436818at2759"/>
<dbReference type="Proteomes" id="UP000257109">
    <property type="component" value="Unassembled WGS sequence"/>
</dbReference>
<name>A0A371E209_MUCPR</name>
<dbReference type="AlphaFoldDB" id="A0A371E209"/>
<keyword evidence="2" id="KW-1185">Reference proteome</keyword>
<proteinExistence type="predicted"/>
<dbReference type="EMBL" id="QJKJ01017174">
    <property type="protein sequence ID" value="RDX59577.1"/>
    <property type="molecule type" value="Genomic_DNA"/>
</dbReference>
<evidence type="ECO:0008006" key="3">
    <source>
        <dbReference type="Google" id="ProtNLM"/>
    </source>
</evidence>
<feature type="non-terminal residue" evidence="1">
    <location>
        <position position="1"/>
    </location>
</feature>